<name>A0A9W9Z906_9CNID</name>
<sequence length="402" mass="43827">MFLAILVLNCAVLLLSIDFTLAGKCRQINSTLLPDCANVGYKFTANFPDVGQRSYQDSVSSEVAIFAEGFKNCSAHSKMFVCSLYVPKCSEGVEGPVLPCREVCERFVDDCGKPLKDSGLYKRYVAYCGLLLSEEDSSTYCLKPEGFVSLPNRTKEARLPSCETVSKPACLNDNFSGLGNTTRTRLQSFLNSLVPVLNSNCSANLKKFACFIETSPCVTNDGSTLHVCQSACQEVRRNCDEEFQRHNIDFPPCTPTYPEINAGNCLCQLSQWPVPWPWMIQNPGTTPRIPAVKAISKANSDHGKGNTPDKSKPGGKTQPNKTALSSGVLAAAVVGFLIVLFVVILLLHLTIKKCKKNVEARKRGDPEYINDSNVSSNGKSVTIGAGNQGFDEEINQSESALY</sequence>
<dbReference type="OrthoDB" id="5959102at2759"/>
<dbReference type="SUPFAM" id="SSF63501">
    <property type="entry name" value="Frizzled cysteine-rich domain"/>
    <property type="match status" value="2"/>
</dbReference>
<dbReference type="PANTHER" id="PTHR11309:SF126">
    <property type="entry name" value="FRIZZLED-2"/>
    <property type="match status" value="1"/>
</dbReference>
<evidence type="ECO:0000256" key="2">
    <source>
        <dbReference type="ARBA" id="ARBA00023157"/>
    </source>
</evidence>
<feature type="chain" id="PRO_5040803333" evidence="6">
    <location>
        <begin position="23"/>
        <end position="402"/>
    </location>
</feature>
<keyword evidence="5" id="KW-1133">Transmembrane helix</keyword>
<evidence type="ECO:0000256" key="4">
    <source>
        <dbReference type="SAM" id="MobiDB-lite"/>
    </source>
</evidence>
<dbReference type="CDD" id="cd07066">
    <property type="entry name" value="CRD_FZ"/>
    <property type="match status" value="2"/>
</dbReference>
<feature type="signal peptide" evidence="6">
    <location>
        <begin position="1"/>
        <end position="22"/>
    </location>
</feature>
<feature type="disulfide bond" evidence="3">
    <location>
        <begin position="36"/>
        <end position="82"/>
    </location>
</feature>
<comment type="caution">
    <text evidence="8">The sequence shown here is derived from an EMBL/GenBank/DDBJ whole genome shotgun (WGS) entry which is preliminary data.</text>
</comment>
<feature type="disulfide bond" evidence="3">
    <location>
        <begin position="104"/>
        <end position="128"/>
    </location>
</feature>
<dbReference type="PROSITE" id="PS50038">
    <property type="entry name" value="FZ"/>
    <property type="match status" value="2"/>
</dbReference>
<dbReference type="Gene3D" id="1.10.2000.10">
    <property type="entry name" value="Frizzled cysteine-rich domain"/>
    <property type="match status" value="2"/>
</dbReference>
<dbReference type="GO" id="GO:0005886">
    <property type="term" value="C:plasma membrane"/>
    <property type="evidence" value="ECO:0007669"/>
    <property type="project" value="TreeGrafter"/>
</dbReference>
<feature type="transmembrane region" description="Helical" evidence="5">
    <location>
        <begin position="328"/>
        <end position="351"/>
    </location>
</feature>
<evidence type="ECO:0000256" key="3">
    <source>
        <dbReference type="PROSITE-ProRule" id="PRU00090"/>
    </source>
</evidence>
<keyword evidence="6" id="KW-0732">Signal</keyword>
<protein>
    <submittedName>
        <fullName evidence="8">G-protein coupled receptor Fz Smo</fullName>
    </submittedName>
</protein>
<accession>A0A9W9Z906</accession>
<dbReference type="AlphaFoldDB" id="A0A9W9Z906"/>
<evidence type="ECO:0000256" key="5">
    <source>
        <dbReference type="SAM" id="Phobius"/>
    </source>
</evidence>
<keyword evidence="8" id="KW-0675">Receptor</keyword>
<feature type="disulfide bond" evidence="3">
    <location>
        <begin position="201"/>
        <end position="239"/>
    </location>
</feature>
<dbReference type="PANTHER" id="PTHR11309">
    <property type="entry name" value="FRIZZLED"/>
    <property type="match status" value="1"/>
</dbReference>
<keyword evidence="5" id="KW-0812">Transmembrane</keyword>
<proteinExistence type="predicted"/>
<keyword evidence="9" id="KW-1185">Reference proteome</keyword>
<gene>
    <name evidence="8" type="primary">GPRFZ4_3</name>
    <name evidence="8" type="ORF">OS493_031278</name>
</gene>
<feature type="disulfide bond" evidence="3">
    <location>
        <begin position="100"/>
        <end position="141"/>
    </location>
</feature>
<evidence type="ECO:0000313" key="8">
    <source>
        <dbReference type="EMBL" id="KAJ7377005.1"/>
    </source>
</evidence>
<reference evidence="8" key="1">
    <citation type="submission" date="2023-01" db="EMBL/GenBank/DDBJ databases">
        <title>Genome assembly of the deep-sea coral Lophelia pertusa.</title>
        <authorList>
            <person name="Herrera S."/>
            <person name="Cordes E."/>
        </authorList>
    </citation>
    <scope>NUCLEOTIDE SEQUENCE</scope>
    <source>
        <strain evidence="8">USNM1676648</strain>
        <tissue evidence="8">Polyp</tissue>
    </source>
</reference>
<dbReference type="GO" id="GO:0060070">
    <property type="term" value="P:canonical Wnt signaling pathway"/>
    <property type="evidence" value="ECO:0007669"/>
    <property type="project" value="TreeGrafter"/>
</dbReference>
<comment type="caution">
    <text evidence="3">Lacks conserved residue(s) required for the propagation of feature annotation.</text>
</comment>
<feature type="domain" description="FZ" evidence="7">
    <location>
        <begin position="136"/>
        <end position="268"/>
    </location>
</feature>
<feature type="region of interest" description="Disordered" evidence="4">
    <location>
        <begin position="297"/>
        <end position="321"/>
    </location>
</feature>
<dbReference type="InterPro" id="IPR036790">
    <property type="entry name" value="Frizzled_dom_sf"/>
</dbReference>
<dbReference type="GO" id="GO:0035567">
    <property type="term" value="P:non-canonical Wnt signaling pathway"/>
    <property type="evidence" value="ECO:0007669"/>
    <property type="project" value="TreeGrafter"/>
</dbReference>
<feature type="compositionally biased region" description="Basic and acidic residues" evidence="4">
    <location>
        <begin position="299"/>
        <end position="312"/>
    </location>
</feature>
<keyword evidence="1" id="KW-0217">Developmental protein</keyword>
<keyword evidence="2 3" id="KW-1015">Disulfide bond</keyword>
<dbReference type="InterPro" id="IPR020067">
    <property type="entry name" value="Frizzled_dom"/>
</dbReference>
<feature type="disulfide bond" evidence="3">
    <location>
        <begin position="73"/>
        <end position="111"/>
    </location>
</feature>
<dbReference type="GO" id="GO:0042813">
    <property type="term" value="F:Wnt receptor activity"/>
    <property type="evidence" value="ECO:0007669"/>
    <property type="project" value="TreeGrafter"/>
</dbReference>
<organism evidence="8 9">
    <name type="scientific">Desmophyllum pertusum</name>
    <dbReference type="NCBI Taxonomy" id="174260"/>
    <lineage>
        <taxon>Eukaryota</taxon>
        <taxon>Metazoa</taxon>
        <taxon>Cnidaria</taxon>
        <taxon>Anthozoa</taxon>
        <taxon>Hexacorallia</taxon>
        <taxon>Scleractinia</taxon>
        <taxon>Caryophylliina</taxon>
        <taxon>Caryophylliidae</taxon>
        <taxon>Desmophyllum</taxon>
    </lineage>
</organism>
<evidence type="ECO:0000259" key="7">
    <source>
        <dbReference type="PROSITE" id="PS50038"/>
    </source>
</evidence>
<dbReference type="Pfam" id="PF01392">
    <property type="entry name" value="Fz"/>
    <property type="match status" value="2"/>
</dbReference>
<evidence type="ECO:0000256" key="1">
    <source>
        <dbReference type="ARBA" id="ARBA00022473"/>
    </source>
</evidence>
<keyword evidence="5" id="KW-0472">Membrane</keyword>
<dbReference type="InterPro" id="IPR015526">
    <property type="entry name" value="Frizzled/SFRP"/>
</dbReference>
<evidence type="ECO:0000256" key="6">
    <source>
        <dbReference type="SAM" id="SignalP"/>
    </source>
</evidence>
<evidence type="ECO:0000313" key="9">
    <source>
        <dbReference type="Proteomes" id="UP001163046"/>
    </source>
</evidence>
<dbReference type="GO" id="GO:0017147">
    <property type="term" value="F:Wnt-protein binding"/>
    <property type="evidence" value="ECO:0007669"/>
    <property type="project" value="TreeGrafter"/>
</dbReference>
<dbReference type="Proteomes" id="UP001163046">
    <property type="component" value="Unassembled WGS sequence"/>
</dbReference>
<feature type="domain" description="FZ" evidence="7">
    <location>
        <begin position="20"/>
        <end position="144"/>
    </location>
</feature>
<dbReference type="SMART" id="SM00063">
    <property type="entry name" value="FRI"/>
    <property type="match status" value="1"/>
</dbReference>
<dbReference type="EMBL" id="MU826385">
    <property type="protein sequence ID" value="KAJ7377005.1"/>
    <property type="molecule type" value="Genomic_DNA"/>
</dbReference>